<accession>A0ACA9Y7A7</accession>
<evidence type="ECO:0000313" key="2">
    <source>
        <dbReference type="Proteomes" id="UP001152531"/>
    </source>
</evidence>
<name>A0ACA9Y7A7_9ASCO</name>
<dbReference type="Proteomes" id="UP001152531">
    <property type="component" value="Unassembled WGS sequence"/>
</dbReference>
<protein>
    <submittedName>
        <fullName evidence="1">FAD-dependent monooxygenase Dbabp</fullName>
    </submittedName>
</protein>
<dbReference type="EMBL" id="CALSDN010000004">
    <property type="protein sequence ID" value="CAH6720902.1"/>
    <property type="molecule type" value="Genomic_DNA"/>
</dbReference>
<reference evidence="1" key="1">
    <citation type="submission" date="2022-06" db="EMBL/GenBank/DDBJ databases">
        <authorList>
            <person name="Legras J.-L."/>
            <person name="Devillers H."/>
            <person name="Grondin C."/>
        </authorList>
    </citation>
    <scope>NUCLEOTIDE SEQUENCE</scope>
    <source>
        <strain evidence="1">CLIB 1444</strain>
    </source>
</reference>
<organism evidence="1 2">
    <name type="scientific">[Candida] jaroonii</name>
    <dbReference type="NCBI Taxonomy" id="467808"/>
    <lineage>
        <taxon>Eukaryota</taxon>
        <taxon>Fungi</taxon>
        <taxon>Dikarya</taxon>
        <taxon>Ascomycota</taxon>
        <taxon>Saccharomycotina</taxon>
        <taxon>Pichiomycetes</taxon>
        <taxon>Debaryomycetaceae</taxon>
        <taxon>Yamadazyma</taxon>
    </lineage>
</organism>
<proteinExistence type="predicted"/>
<keyword evidence="1" id="KW-0503">Monooxygenase</keyword>
<evidence type="ECO:0000313" key="1">
    <source>
        <dbReference type="EMBL" id="CAH6720902.1"/>
    </source>
</evidence>
<keyword evidence="2" id="KW-1185">Reference proteome</keyword>
<gene>
    <name evidence="1" type="ORF">CLIB1444_04S10506</name>
</gene>
<sequence>MSKEEFKVIISGAGLIGLLIAQALKARNVDYVIFDRDESVQQREQHGWAITLHWALQSFKDLLNPQLVEKIYQAQVLPNFHEKDTGNFKYINAHTTESIVSIPPSKRLRVRREQIRRILLEGIDVDWGCKLVSIDSDDENVTVKCGNGKEFRGSVLIGCEGSQSITRKLVCGEDLGTPYQLPIRFVGSKVRLSKDEVAEIAEKFDPLLFQGTTPSNTFFWFSMLSTPEYSGDGYYAQVNVSFPADDNEPFNTKEEMAAAIMRHSEDLAPELKKLSDRCVEDWDTLQQIRLVDWPAVEWDNANGKVLLCGDSAHAMTMFRGEAANHGITDVKDLMFELDKFLNEGKPWDTAANDYCQTIKARAAPAVMLSRQACLDAHDFTKIKPNSDSPLLSLRKNTK</sequence>
<comment type="caution">
    <text evidence="1">The sequence shown here is derived from an EMBL/GenBank/DDBJ whole genome shotgun (WGS) entry which is preliminary data.</text>
</comment>
<keyword evidence="1" id="KW-0560">Oxidoreductase</keyword>